<feature type="transmembrane region" description="Helical" evidence="12">
    <location>
        <begin position="29"/>
        <end position="52"/>
    </location>
</feature>
<evidence type="ECO:0000256" key="7">
    <source>
        <dbReference type="ARBA" id="ARBA00022989"/>
    </source>
</evidence>
<protein>
    <recommendedName>
        <fullName evidence="12">Autophagy-related protein</fullName>
    </recommendedName>
</protein>
<dbReference type="CDD" id="cd17483">
    <property type="entry name" value="MFS_Atg22_like"/>
    <property type="match status" value="1"/>
</dbReference>
<dbReference type="OrthoDB" id="192733at2759"/>
<evidence type="ECO:0000256" key="3">
    <source>
        <dbReference type="ARBA" id="ARBA00022448"/>
    </source>
</evidence>
<keyword evidence="10" id="KW-0325">Glycoprotein</keyword>
<evidence type="ECO:0000256" key="13">
    <source>
        <dbReference type="SAM" id="MobiDB-lite"/>
    </source>
</evidence>
<dbReference type="Pfam" id="PF11700">
    <property type="entry name" value="ATG22"/>
    <property type="match status" value="1"/>
</dbReference>
<evidence type="ECO:0000256" key="4">
    <source>
        <dbReference type="ARBA" id="ARBA00022554"/>
    </source>
</evidence>
<reference evidence="14" key="1">
    <citation type="journal article" date="2021" name="IMA Fungus">
        <title>Genomic characterization of three marine fungi, including Emericellopsis atlantica sp. nov. with signatures of a generalist lifestyle and marine biomass degradation.</title>
        <authorList>
            <person name="Hagestad O.C."/>
            <person name="Hou L."/>
            <person name="Andersen J.H."/>
            <person name="Hansen E.H."/>
            <person name="Altermark B."/>
            <person name="Li C."/>
            <person name="Kuhnert E."/>
            <person name="Cox R.J."/>
            <person name="Crous P.W."/>
            <person name="Spatafora J.W."/>
            <person name="Lail K."/>
            <person name="Amirebrahimi M."/>
            <person name="Lipzen A."/>
            <person name="Pangilinan J."/>
            <person name="Andreopoulos W."/>
            <person name="Hayes R.D."/>
            <person name="Ng V."/>
            <person name="Grigoriev I.V."/>
            <person name="Jackson S.A."/>
            <person name="Sutton T.D.S."/>
            <person name="Dobson A.D.W."/>
            <person name="Rama T."/>
        </authorList>
    </citation>
    <scope>NUCLEOTIDE SEQUENCE</scope>
    <source>
        <strain evidence="14">TRa018bII</strain>
    </source>
</reference>
<comment type="caution">
    <text evidence="14">The sequence shown here is derived from an EMBL/GenBank/DDBJ whole genome shotgun (WGS) entry which is preliminary data.</text>
</comment>
<dbReference type="InterPro" id="IPR036259">
    <property type="entry name" value="MFS_trans_sf"/>
</dbReference>
<feature type="transmembrane region" description="Helical" evidence="12">
    <location>
        <begin position="168"/>
        <end position="191"/>
    </location>
</feature>
<dbReference type="InterPro" id="IPR044738">
    <property type="entry name" value="Atg22"/>
</dbReference>
<feature type="transmembrane region" description="Helical" evidence="12">
    <location>
        <begin position="396"/>
        <end position="416"/>
    </location>
</feature>
<dbReference type="Gene3D" id="1.20.1250.20">
    <property type="entry name" value="MFS general substrate transporter like domains"/>
    <property type="match status" value="1"/>
</dbReference>
<proteinExistence type="inferred from homology"/>
<keyword evidence="9 12" id="KW-0472">Membrane</keyword>
<keyword evidence="4 12" id="KW-0926">Vacuole</keyword>
<evidence type="ECO:0000256" key="5">
    <source>
        <dbReference type="ARBA" id="ARBA00022692"/>
    </source>
</evidence>
<comment type="similarity">
    <text evidence="2 12">Belongs to the ATG22 family.</text>
</comment>
<evidence type="ECO:0000256" key="9">
    <source>
        <dbReference type="ARBA" id="ARBA00023136"/>
    </source>
</evidence>
<feature type="transmembrane region" description="Helical" evidence="12">
    <location>
        <begin position="263"/>
        <end position="283"/>
    </location>
</feature>
<keyword evidence="7 12" id="KW-1133">Transmembrane helix</keyword>
<gene>
    <name evidence="14" type="ORF">BJ875DRAFT_429429</name>
</gene>
<feature type="transmembrane region" description="Helical" evidence="12">
    <location>
        <begin position="143"/>
        <end position="162"/>
    </location>
</feature>
<dbReference type="GO" id="GO:0006914">
    <property type="term" value="P:autophagy"/>
    <property type="evidence" value="ECO:0007669"/>
    <property type="project" value="UniProtKB-KW"/>
</dbReference>
<evidence type="ECO:0000256" key="10">
    <source>
        <dbReference type="ARBA" id="ARBA00023180"/>
    </source>
</evidence>
<feature type="transmembrane region" description="Helical" evidence="12">
    <location>
        <begin position="436"/>
        <end position="455"/>
    </location>
</feature>
<accession>A0A9P7YEP2</accession>
<evidence type="ECO:0000256" key="8">
    <source>
        <dbReference type="ARBA" id="ARBA00023006"/>
    </source>
</evidence>
<feature type="transmembrane region" description="Helical" evidence="12">
    <location>
        <begin position="111"/>
        <end position="131"/>
    </location>
</feature>
<dbReference type="GO" id="GO:0005774">
    <property type="term" value="C:vacuolar membrane"/>
    <property type="evidence" value="ECO:0007669"/>
    <property type="project" value="UniProtKB-SubCell"/>
</dbReference>
<keyword evidence="3 12" id="KW-0813">Transport</keyword>
<feature type="transmembrane region" description="Helical" evidence="12">
    <location>
        <begin position="359"/>
        <end position="384"/>
    </location>
</feature>
<keyword evidence="15" id="KW-1185">Reference proteome</keyword>
<keyword evidence="6 12" id="KW-0029">Amino-acid transport</keyword>
<organism evidence="14 15">
    <name type="scientific">Amylocarpus encephaloides</name>
    <dbReference type="NCBI Taxonomy" id="45428"/>
    <lineage>
        <taxon>Eukaryota</taxon>
        <taxon>Fungi</taxon>
        <taxon>Dikarya</taxon>
        <taxon>Ascomycota</taxon>
        <taxon>Pezizomycotina</taxon>
        <taxon>Leotiomycetes</taxon>
        <taxon>Helotiales</taxon>
        <taxon>Helotiales incertae sedis</taxon>
        <taxon>Amylocarpus</taxon>
    </lineage>
</organism>
<evidence type="ECO:0000256" key="11">
    <source>
        <dbReference type="ARBA" id="ARBA00024801"/>
    </source>
</evidence>
<comment type="subcellular location">
    <subcellularLocation>
        <location evidence="1 12">Vacuole membrane</location>
        <topology evidence="1 12">Multi-pass membrane protein</topology>
    </subcellularLocation>
</comment>
<feature type="transmembrane region" description="Helical" evidence="12">
    <location>
        <begin position="328"/>
        <end position="353"/>
    </location>
</feature>
<dbReference type="SUPFAM" id="SSF103473">
    <property type="entry name" value="MFS general substrate transporter"/>
    <property type="match status" value="1"/>
</dbReference>
<feature type="compositionally biased region" description="Basic and acidic residues" evidence="13">
    <location>
        <begin position="562"/>
        <end position="571"/>
    </location>
</feature>
<feature type="transmembrane region" description="Helical" evidence="12">
    <location>
        <begin position="231"/>
        <end position="251"/>
    </location>
</feature>
<feature type="transmembrane region" description="Helical" evidence="12">
    <location>
        <begin position="467"/>
        <end position="490"/>
    </location>
</feature>
<dbReference type="Proteomes" id="UP000824998">
    <property type="component" value="Unassembled WGS sequence"/>
</dbReference>
<evidence type="ECO:0000256" key="2">
    <source>
        <dbReference type="ARBA" id="ARBA00006978"/>
    </source>
</evidence>
<feature type="region of interest" description="Disordered" evidence="13">
    <location>
        <begin position="547"/>
        <end position="571"/>
    </location>
</feature>
<dbReference type="EMBL" id="MU251590">
    <property type="protein sequence ID" value="KAG9231633.1"/>
    <property type="molecule type" value="Genomic_DNA"/>
</dbReference>
<dbReference type="InterPro" id="IPR050495">
    <property type="entry name" value="ATG22/LtaA_families"/>
</dbReference>
<keyword evidence="5 12" id="KW-0812">Transmembrane</keyword>
<evidence type="ECO:0000256" key="12">
    <source>
        <dbReference type="RuleBase" id="RU363073"/>
    </source>
</evidence>
<sequence>MEESQPHRRNRRYEDEDISPTRQLEIRGFYTYGLAAEVFAVCGVGSFLPVTLEQLARERGVLWGDKTTSCMDKAARNATTVAAHLMTRGTDDKNNQCIVTVFGSEITTSSFAMYTFSLAVFVQALTLISFSSVADYGNNRKKLLIGFGFTGAISSMLFLFIVPKVFLLGPLLTVIGVTCLGSSFVILNSFLPVLVANHPSIASSGSLSIIGKADSPALALSTKISSKGVGIGYIAAGGVQILSIFLLFGLSKTNVSSTLPLRLVLLMVGVWWFVFTIPSGIWLRSRPGPPLPTRHASASRFRSAISYALFAWKSLFGTIKQALKLRQIVLFLIAWFLLSDAIATVSGTAILFARTELHMGTVAVALLSITATSSGILGAFLWPVISKRNNLSAKQLIIACIAFMEIIPLYGLLAFIPFVKNWGVGGLQKAWEVYPLAVIHGFVMGGLSSYCRALFGRLIPEGKEAAFYALYAVTDKGSSAVGPAVVGMIVDRTGTIRGAFVFLAFLVLMPIPLIWYIDVEEGTEDGRRMAGFPRKDIEMRETDEFGIDDDGSLLASDDEGEEGMRLMADHD</sequence>
<evidence type="ECO:0000256" key="1">
    <source>
        <dbReference type="ARBA" id="ARBA00004128"/>
    </source>
</evidence>
<evidence type="ECO:0000313" key="15">
    <source>
        <dbReference type="Proteomes" id="UP000824998"/>
    </source>
</evidence>
<name>A0A9P7YEP2_9HELO</name>
<comment type="function">
    <text evidence="11 12">Vacuolar effluxer which mediate the efflux of amino acids resulting from autophagic degradation. The release of autophagic amino acids allows the maintenance of protein synthesis and viability during nitrogen starvation.</text>
</comment>
<evidence type="ECO:0000256" key="6">
    <source>
        <dbReference type="ARBA" id="ARBA00022970"/>
    </source>
</evidence>
<feature type="transmembrane region" description="Helical" evidence="12">
    <location>
        <begin position="496"/>
        <end position="519"/>
    </location>
</feature>
<keyword evidence="8 12" id="KW-0072">Autophagy</keyword>
<feature type="compositionally biased region" description="Acidic residues" evidence="13">
    <location>
        <begin position="547"/>
        <end position="561"/>
    </location>
</feature>
<dbReference type="PANTHER" id="PTHR23519">
    <property type="entry name" value="AUTOPHAGY-RELATED PROTEIN 22"/>
    <property type="match status" value="1"/>
</dbReference>
<dbReference type="InterPro" id="IPR024671">
    <property type="entry name" value="Atg22-like"/>
</dbReference>
<dbReference type="AlphaFoldDB" id="A0A9P7YEP2"/>
<evidence type="ECO:0000313" key="14">
    <source>
        <dbReference type="EMBL" id="KAG9231633.1"/>
    </source>
</evidence>
<dbReference type="GO" id="GO:0032974">
    <property type="term" value="P:amino acid transmembrane export from vacuole"/>
    <property type="evidence" value="ECO:0007669"/>
    <property type="project" value="InterPro"/>
</dbReference>
<dbReference type="PANTHER" id="PTHR23519:SF3">
    <property type="entry name" value="AUTOPHAGY-RELATED PROTEIN 22-2"/>
    <property type="match status" value="1"/>
</dbReference>